<dbReference type="Gene3D" id="3.30.565.60">
    <property type="match status" value="1"/>
</dbReference>
<evidence type="ECO:0000313" key="2">
    <source>
        <dbReference type="Proteomes" id="UP001165367"/>
    </source>
</evidence>
<gene>
    <name evidence="1" type="ORF">LZZ85_21955</name>
</gene>
<accession>A0ABS9KXA5</accession>
<comment type="caution">
    <text evidence="1">The sequence shown here is derived from an EMBL/GenBank/DDBJ whole genome shotgun (WGS) entry which is preliminary data.</text>
</comment>
<dbReference type="RefSeq" id="WP_237875514.1">
    <property type="nucleotide sequence ID" value="NZ_JAKLTR010000016.1"/>
</dbReference>
<protein>
    <recommendedName>
        <fullName evidence="3">ATP-dependent DNA helicase RecG C-terminal domain-containing protein</fullName>
    </recommendedName>
</protein>
<dbReference type="EMBL" id="JAKLTR010000016">
    <property type="protein sequence ID" value="MCG2616977.1"/>
    <property type="molecule type" value="Genomic_DNA"/>
</dbReference>
<dbReference type="Pfam" id="PF13749">
    <property type="entry name" value="HATPase_c_4"/>
    <property type="match status" value="1"/>
</dbReference>
<reference evidence="1" key="1">
    <citation type="submission" date="2022-01" db="EMBL/GenBank/DDBJ databases">
        <authorList>
            <person name="Jo J.-H."/>
            <person name="Im W.-T."/>
        </authorList>
    </citation>
    <scope>NUCLEOTIDE SEQUENCE</scope>
    <source>
        <strain evidence="1">NA20</strain>
    </source>
</reference>
<proteinExistence type="predicted"/>
<dbReference type="Proteomes" id="UP001165367">
    <property type="component" value="Unassembled WGS sequence"/>
</dbReference>
<dbReference type="InterPro" id="IPR038475">
    <property type="entry name" value="RecG_C_sf"/>
</dbReference>
<organism evidence="1 2">
    <name type="scientific">Terrimonas ginsenosidimutans</name>
    <dbReference type="NCBI Taxonomy" id="2908004"/>
    <lineage>
        <taxon>Bacteria</taxon>
        <taxon>Pseudomonadati</taxon>
        <taxon>Bacteroidota</taxon>
        <taxon>Chitinophagia</taxon>
        <taxon>Chitinophagales</taxon>
        <taxon>Chitinophagaceae</taxon>
        <taxon>Terrimonas</taxon>
    </lineage>
</organism>
<evidence type="ECO:0008006" key="3">
    <source>
        <dbReference type="Google" id="ProtNLM"/>
    </source>
</evidence>
<dbReference type="PANTHER" id="PTHR30595:SF6">
    <property type="entry name" value="SCHLAFEN ALBA-2 DOMAIN-CONTAINING PROTEIN"/>
    <property type="match status" value="1"/>
</dbReference>
<keyword evidence="2" id="KW-1185">Reference proteome</keyword>
<name>A0ABS9KXA5_9BACT</name>
<dbReference type="PANTHER" id="PTHR30595">
    <property type="entry name" value="GLPR-RELATED TRANSCRIPTIONAL REPRESSOR"/>
    <property type="match status" value="1"/>
</dbReference>
<sequence>MINSLDEAVINALIHRDYSDPTSEVFIGIYPDRIEIINRGTLPLGDSQLKKKHESLPPNPNITMAVFVHGIIEKVGRGTVLITEESGKLGLKEPTWKVKNGFVTLTLYSTARKIQLNERIIRFLRTIRVGESFSRRDYELSFTEKTISERMARDDIRSMVDGGWVSKSGEAMQTIYTRMEVSLPDIAG</sequence>
<evidence type="ECO:0000313" key="1">
    <source>
        <dbReference type="EMBL" id="MCG2616977.1"/>
    </source>
</evidence>